<reference evidence="3 4" key="1">
    <citation type="journal article" date="2016" name="Nat. Commun.">
        <title>Thousands of microbial genomes shed light on interconnected biogeochemical processes in an aquifer system.</title>
        <authorList>
            <person name="Anantharaman K."/>
            <person name="Brown C.T."/>
            <person name="Hug L.A."/>
            <person name="Sharon I."/>
            <person name="Castelle C.J."/>
            <person name="Probst A.J."/>
            <person name="Thomas B.C."/>
            <person name="Singh A."/>
            <person name="Wilkins M.J."/>
            <person name="Karaoz U."/>
            <person name="Brodie E.L."/>
            <person name="Williams K.H."/>
            <person name="Hubbard S.S."/>
            <person name="Banfield J.F."/>
        </authorList>
    </citation>
    <scope>NUCLEOTIDE SEQUENCE [LARGE SCALE GENOMIC DNA]</scope>
</reference>
<sequence>MFSKNQTTTPSTKGIETIIGPSVKVEGDFKGEGDLVIEGVLIGNLQTKNNLKIGKNAIIEASIKANNAFISGKVKGDILVKGKVEITGTAIILGNIKAQIISIESGALIKGTLDMPVGNITVDEPRLEPHQEAPREDKEK</sequence>
<name>A0A1G2BY76_9BACT</name>
<dbReference type="PANTHER" id="PTHR35024:SF4">
    <property type="entry name" value="POLYMER-FORMING CYTOSKELETAL PROTEIN"/>
    <property type="match status" value="1"/>
</dbReference>
<dbReference type="PANTHER" id="PTHR35024">
    <property type="entry name" value="HYPOTHETICAL CYTOSOLIC PROTEIN"/>
    <property type="match status" value="1"/>
</dbReference>
<feature type="compositionally biased region" description="Basic and acidic residues" evidence="2">
    <location>
        <begin position="123"/>
        <end position="140"/>
    </location>
</feature>
<accession>A0A1G2BY76</accession>
<dbReference type="Pfam" id="PF04519">
    <property type="entry name" value="Bactofilin"/>
    <property type="match status" value="1"/>
</dbReference>
<dbReference type="SUPFAM" id="SSF51161">
    <property type="entry name" value="Trimeric LpxA-like enzymes"/>
    <property type="match status" value="1"/>
</dbReference>
<dbReference type="Proteomes" id="UP000177626">
    <property type="component" value="Unassembled WGS sequence"/>
</dbReference>
<comment type="similarity">
    <text evidence="1">Belongs to the bactofilin family.</text>
</comment>
<gene>
    <name evidence="3" type="ORF">A2406_00980</name>
</gene>
<dbReference type="AlphaFoldDB" id="A0A1G2BY76"/>
<evidence type="ECO:0000313" key="3">
    <source>
        <dbReference type="EMBL" id="OGY93310.1"/>
    </source>
</evidence>
<organism evidence="3 4">
    <name type="scientific">Candidatus Komeilibacteria bacterium RIFOXYC1_FULL_37_11</name>
    <dbReference type="NCBI Taxonomy" id="1798555"/>
    <lineage>
        <taxon>Bacteria</taxon>
        <taxon>Candidatus Komeiliibacteriota</taxon>
    </lineage>
</organism>
<evidence type="ECO:0000313" key="4">
    <source>
        <dbReference type="Proteomes" id="UP000177626"/>
    </source>
</evidence>
<dbReference type="InterPro" id="IPR007607">
    <property type="entry name" value="BacA/B"/>
</dbReference>
<evidence type="ECO:0008006" key="5">
    <source>
        <dbReference type="Google" id="ProtNLM"/>
    </source>
</evidence>
<comment type="caution">
    <text evidence="3">The sequence shown here is derived from an EMBL/GenBank/DDBJ whole genome shotgun (WGS) entry which is preliminary data.</text>
</comment>
<protein>
    <recommendedName>
        <fullName evidence="5">Cell shape determination protein CcmA</fullName>
    </recommendedName>
</protein>
<feature type="region of interest" description="Disordered" evidence="2">
    <location>
        <begin position="120"/>
        <end position="140"/>
    </location>
</feature>
<evidence type="ECO:0000256" key="2">
    <source>
        <dbReference type="SAM" id="MobiDB-lite"/>
    </source>
</evidence>
<evidence type="ECO:0000256" key="1">
    <source>
        <dbReference type="ARBA" id="ARBA00044755"/>
    </source>
</evidence>
<dbReference type="InterPro" id="IPR011004">
    <property type="entry name" value="Trimer_LpxA-like_sf"/>
</dbReference>
<dbReference type="EMBL" id="MHKQ01000024">
    <property type="protein sequence ID" value="OGY93310.1"/>
    <property type="molecule type" value="Genomic_DNA"/>
</dbReference>
<proteinExistence type="inferred from homology"/>